<dbReference type="RefSeq" id="WP_404605058.1">
    <property type="nucleotide sequence ID" value="NZ_JBIYDN010000003.1"/>
</dbReference>
<dbReference type="InterPro" id="IPR027417">
    <property type="entry name" value="P-loop_NTPase"/>
</dbReference>
<dbReference type="InterPro" id="IPR050166">
    <property type="entry name" value="ABC_transporter_ATP-bind"/>
</dbReference>
<keyword evidence="2" id="KW-0813">Transport</keyword>
<name>A0ABW8MC97_9BURK</name>
<dbReference type="Proteomes" id="UP001620514">
    <property type="component" value="Unassembled WGS sequence"/>
</dbReference>
<comment type="caution">
    <text evidence="10">The sequence shown here is derived from an EMBL/GenBank/DDBJ whole genome shotgun (WGS) entry which is preliminary data.</text>
</comment>
<proteinExistence type="inferred from homology"/>
<keyword evidence="6 10" id="KW-0067">ATP-binding</keyword>
<comment type="similarity">
    <text evidence="1">Belongs to the ABC transporter superfamily.</text>
</comment>
<sequence length="261" mass="28354">MQSRDSDAFRSHARDDRAVVLDGVSRSFAGRTVLRDVSLSVRRGEFVSLLGASGAGKTTLLRILADLNRADTGRVLVPKARSVVFQEPRLVPAKRVWQNVVIGHDSIANSKQAAYSALEEVGLGSHAEAWPKTLSGGEAQRVALARALVLEPKLLLLDEPFAALDALTRIRMYELVERLWRVHNPAVVLVTHDIDEAILLSDRVVILTNGEISLDVRIDAQHPRSRTDAASVALRTRLLEELGVANGLAVGRNAANEVSTA</sequence>
<evidence type="ECO:0000256" key="3">
    <source>
        <dbReference type="ARBA" id="ARBA00022475"/>
    </source>
</evidence>
<dbReference type="SMART" id="SM00382">
    <property type="entry name" value="AAA"/>
    <property type="match status" value="1"/>
</dbReference>
<dbReference type="InterPro" id="IPR003593">
    <property type="entry name" value="AAA+_ATPase"/>
</dbReference>
<dbReference type="SUPFAM" id="SSF52540">
    <property type="entry name" value="P-loop containing nucleoside triphosphate hydrolases"/>
    <property type="match status" value="1"/>
</dbReference>
<reference evidence="10 11" key="1">
    <citation type="submission" date="2024-11" db="EMBL/GenBank/DDBJ databases">
        <title>Using genomics to understand microbial adaptation to soil warming.</title>
        <authorList>
            <person name="Deangelis K.M. PhD."/>
        </authorList>
    </citation>
    <scope>NUCLEOTIDE SEQUENCE [LARGE SCALE GENOMIC DNA]</scope>
    <source>
        <strain evidence="10 11">GAS97</strain>
    </source>
</reference>
<evidence type="ECO:0000256" key="6">
    <source>
        <dbReference type="ARBA" id="ARBA00022840"/>
    </source>
</evidence>
<keyword evidence="4" id="KW-0997">Cell inner membrane</keyword>
<evidence type="ECO:0000313" key="11">
    <source>
        <dbReference type="Proteomes" id="UP001620514"/>
    </source>
</evidence>
<dbReference type="EMBL" id="JBIYDN010000003">
    <property type="protein sequence ID" value="MFK4441283.1"/>
    <property type="molecule type" value="Genomic_DNA"/>
</dbReference>
<feature type="domain" description="ABC transporter" evidence="9">
    <location>
        <begin position="19"/>
        <end position="234"/>
    </location>
</feature>
<evidence type="ECO:0000256" key="8">
    <source>
        <dbReference type="ARBA" id="ARBA00023136"/>
    </source>
</evidence>
<dbReference type="PANTHER" id="PTHR42788:SF17">
    <property type="entry name" value="ALIPHATIC SULFONATES IMPORT ATP-BINDING PROTEIN SSUB"/>
    <property type="match status" value="1"/>
</dbReference>
<gene>
    <name evidence="10" type="ORF">ABH943_001294</name>
</gene>
<keyword evidence="7" id="KW-1278">Translocase</keyword>
<keyword evidence="5" id="KW-0547">Nucleotide-binding</keyword>
<keyword evidence="11" id="KW-1185">Reference proteome</keyword>
<dbReference type="PROSITE" id="PS50893">
    <property type="entry name" value="ABC_TRANSPORTER_2"/>
    <property type="match status" value="1"/>
</dbReference>
<organism evidence="10 11">
    <name type="scientific">Caballeronia udeis</name>
    <dbReference type="NCBI Taxonomy" id="1232866"/>
    <lineage>
        <taxon>Bacteria</taxon>
        <taxon>Pseudomonadati</taxon>
        <taxon>Pseudomonadota</taxon>
        <taxon>Betaproteobacteria</taxon>
        <taxon>Burkholderiales</taxon>
        <taxon>Burkholderiaceae</taxon>
        <taxon>Caballeronia</taxon>
    </lineage>
</organism>
<keyword evidence="8" id="KW-0472">Membrane</keyword>
<dbReference type="PROSITE" id="PS00211">
    <property type="entry name" value="ABC_TRANSPORTER_1"/>
    <property type="match status" value="1"/>
</dbReference>
<dbReference type="GO" id="GO:0005524">
    <property type="term" value="F:ATP binding"/>
    <property type="evidence" value="ECO:0007669"/>
    <property type="project" value="UniProtKB-KW"/>
</dbReference>
<protein>
    <submittedName>
        <fullName evidence="10">Sulfonate transport system ATP-binding protein</fullName>
    </submittedName>
</protein>
<evidence type="ECO:0000256" key="4">
    <source>
        <dbReference type="ARBA" id="ARBA00022519"/>
    </source>
</evidence>
<dbReference type="InterPro" id="IPR017871">
    <property type="entry name" value="ABC_transporter-like_CS"/>
</dbReference>
<evidence type="ECO:0000256" key="1">
    <source>
        <dbReference type="ARBA" id="ARBA00005417"/>
    </source>
</evidence>
<accession>A0ABW8MC97</accession>
<dbReference type="PANTHER" id="PTHR42788">
    <property type="entry name" value="TAURINE IMPORT ATP-BINDING PROTEIN-RELATED"/>
    <property type="match status" value="1"/>
</dbReference>
<evidence type="ECO:0000256" key="2">
    <source>
        <dbReference type="ARBA" id="ARBA00022448"/>
    </source>
</evidence>
<evidence type="ECO:0000259" key="9">
    <source>
        <dbReference type="PROSITE" id="PS50893"/>
    </source>
</evidence>
<dbReference type="Pfam" id="PF00005">
    <property type="entry name" value="ABC_tran"/>
    <property type="match status" value="1"/>
</dbReference>
<dbReference type="Gene3D" id="3.40.50.300">
    <property type="entry name" value="P-loop containing nucleotide triphosphate hydrolases"/>
    <property type="match status" value="1"/>
</dbReference>
<evidence type="ECO:0000256" key="5">
    <source>
        <dbReference type="ARBA" id="ARBA00022741"/>
    </source>
</evidence>
<keyword evidence="3" id="KW-1003">Cell membrane</keyword>
<evidence type="ECO:0000256" key="7">
    <source>
        <dbReference type="ARBA" id="ARBA00022967"/>
    </source>
</evidence>
<evidence type="ECO:0000313" key="10">
    <source>
        <dbReference type="EMBL" id="MFK4441283.1"/>
    </source>
</evidence>
<dbReference type="InterPro" id="IPR003439">
    <property type="entry name" value="ABC_transporter-like_ATP-bd"/>
</dbReference>